<evidence type="ECO:0000313" key="1">
    <source>
        <dbReference type="EMBL" id="QEE17186.2"/>
    </source>
</evidence>
<dbReference type="SUPFAM" id="SSF52540">
    <property type="entry name" value="P-loop containing nucleoside triphosphate hydrolases"/>
    <property type="match status" value="1"/>
</dbReference>
<dbReference type="PANTHER" id="PTHR30121">
    <property type="entry name" value="UNCHARACTERIZED PROTEIN YJGR-RELATED"/>
    <property type="match status" value="1"/>
</dbReference>
<name>A0A5B9DEL2_9ARCH</name>
<proteinExistence type="predicted"/>
<dbReference type="InterPro" id="IPR003593">
    <property type="entry name" value="AAA+_ATPase"/>
</dbReference>
<dbReference type="InterPro" id="IPR027417">
    <property type="entry name" value="P-loop_NTPase"/>
</dbReference>
<dbReference type="OrthoDB" id="10575at2157"/>
<dbReference type="InterPro" id="IPR051162">
    <property type="entry name" value="T4SS_component"/>
</dbReference>
<keyword evidence="1" id="KW-0547">Nucleotide-binding</keyword>
<organism evidence="1 2">
    <name type="scientific">Promethearchaeum syntrophicum</name>
    <dbReference type="NCBI Taxonomy" id="2594042"/>
    <lineage>
        <taxon>Archaea</taxon>
        <taxon>Promethearchaeati</taxon>
        <taxon>Promethearchaeota</taxon>
        <taxon>Promethearchaeia</taxon>
        <taxon>Promethearchaeales</taxon>
        <taxon>Promethearchaeaceae</taxon>
        <taxon>Promethearchaeum</taxon>
    </lineage>
</organism>
<protein>
    <submittedName>
        <fullName evidence="1">ATP-binding protein</fullName>
    </submittedName>
</protein>
<dbReference type="KEGG" id="psyt:DSAG12_03018"/>
<reference evidence="1 2" key="2">
    <citation type="journal article" date="2024" name="Int. J. Syst. Evol. Microbiol.">
        <title>Promethearchaeum syntrophicum gen. nov., sp. nov., an anaerobic, obligately syntrophic archaeon, the first isolate of the lineage 'Asgard' archaea, and proposal of the new archaeal phylum Promethearchaeota phyl. nov. and kingdom Promethearchaeati regn. nov.</title>
        <authorList>
            <person name="Imachi H."/>
            <person name="Nobu M.K."/>
            <person name="Kato S."/>
            <person name="Takaki Y."/>
            <person name="Miyazaki M."/>
            <person name="Miyata M."/>
            <person name="Ogawara M."/>
            <person name="Saito Y."/>
            <person name="Sakai S."/>
            <person name="Tahara Y.O."/>
            <person name="Takano Y."/>
            <person name="Tasumi E."/>
            <person name="Uematsu K."/>
            <person name="Yoshimura T."/>
            <person name="Itoh T."/>
            <person name="Ohkuma M."/>
            <person name="Takai K."/>
        </authorList>
    </citation>
    <scope>NUCLEOTIDE SEQUENCE [LARGE SCALE GENOMIC DNA]</scope>
    <source>
        <strain evidence="1 2">MK-D1</strain>
    </source>
</reference>
<dbReference type="AlphaFoldDB" id="A0A5B9DEL2"/>
<dbReference type="Proteomes" id="UP000321408">
    <property type="component" value="Chromosome"/>
</dbReference>
<reference evidence="1 2" key="1">
    <citation type="journal article" date="2020" name="Nature">
        <title>Isolation of an archaeon at the prokaryote-eukaryote interface.</title>
        <authorList>
            <person name="Imachi H."/>
            <person name="Nobu M.K."/>
            <person name="Nakahara N."/>
            <person name="Morono Y."/>
            <person name="Ogawara M."/>
            <person name="Takaki Y."/>
            <person name="Takano Y."/>
            <person name="Uematsu K."/>
            <person name="Ikuta T."/>
            <person name="Ito M."/>
            <person name="Matsui Y."/>
            <person name="Miyazaki M."/>
            <person name="Murata K."/>
            <person name="Saito Y."/>
            <person name="Sakai S."/>
            <person name="Song C."/>
            <person name="Tasumi E."/>
            <person name="Yamanaka Y."/>
            <person name="Yamaguchi T."/>
            <person name="Kamagata Y."/>
            <person name="Tamaki H."/>
            <person name="Takai K."/>
        </authorList>
    </citation>
    <scope>NUCLEOTIDE SEQUENCE [LARGE SCALE GENOMIC DNA]</scope>
    <source>
        <strain evidence="1 2">MK-D1</strain>
    </source>
</reference>
<keyword evidence="1" id="KW-0067">ATP-binding</keyword>
<dbReference type="InterPro" id="IPR033186">
    <property type="entry name" value="HerA_C"/>
</dbReference>
<dbReference type="EMBL" id="CP042905">
    <property type="protein sequence ID" value="QEE17186.2"/>
    <property type="molecule type" value="Genomic_DNA"/>
</dbReference>
<gene>
    <name evidence="1" type="ORF">DSAG12_03018</name>
</gene>
<dbReference type="SMART" id="SM00382">
    <property type="entry name" value="AAA"/>
    <property type="match status" value="1"/>
</dbReference>
<dbReference type="Pfam" id="PF05872">
    <property type="entry name" value="HerA_C"/>
    <property type="match status" value="1"/>
</dbReference>
<accession>A0A5B9DEL2</accession>
<evidence type="ECO:0000313" key="2">
    <source>
        <dbReference type="Proteomes" id="UP000321408"/>
    </source>
</evidence>
<sequence>MSWIVLGEDKGEISLVSSREIDGIAPKGTYLTVENEKKKYIVRVTKSFQTQPYNPSPLLIDMNLEGLEADKKCQNIIKAVRIKDISDRDDGLIDFIRPQLKARRSTVQEVKDAVKDKKDGIPIFLSTVFANSIQILKDNNKNPIHINLHDDIFFHQILICGKTGRGKTVASKYLAQFFVEKIKGAVLAVNVKETDLIKMYKKSETKDASILKEWDAIGESAHGMFNFQVYYPSNTSYSPDLDIDRTYFKPITLNINEIDPESLKGILNNITDIAAHHLPDIFRHWKDFQTSDDYKFMDFYNYFSRNDNREFPTLNLRGDEAQIKLPYGTYQNILRNLNSAAEFFDDPDGEFITENNILNRETMSVIDVANKNGINFGAILLRDLLKRIEKAKTEGKSNVPILIIIDEVHQFYKNANSAEALGDLDVICRTGRSKKIGVIFSSQNPNDIPKGLESVINTKIFFGSEHSVIKKFGFNVSENEIENLERGYALATIYGTPQVKFIKFPLSFSGVFT</sequence>
<dbReference type="PANTHER" id="PTHR30121:SF6">
    <property type="entry name" value="SLR6007 PROTEIN"/>
    <property type="match status" value="1"/>
</dbReference>
<dbReference type="Gene3D" id="3.40.50.300">
    <property type="entry name" value="P-loop containing nucleotide triphosphate hydrolases"/>
    <property type="match status" value="1"/>
</dbReference>
<keyword evidence="2" id="KW-1185">Reference proteome</keyword>